<dbReference type="EMBL" id="CP012677">
    <property type="protein sequence ID" value="ALE91830.1"/>
    <property type="molecule type" value="Genomic_DNA"/>
</dbReference>
<dbReference type="KEGG" id="aaq:AOC05_05000"/>
<sequence>MVAASQFEVNFPTLGDLLDEWYAAHCSIPDVLGIRRPFSQSDWQFWCTANHYRVREGVKWNPDSPLLASAFHYRRSLIVAPQKTGKGPWSAAITAGEAAGPTMFCGWAAEGDKYLCSNNGCSCGFEFEYEPGEPMGRRRPGPLIQLLASSEAQVGNVYGPLSTMLMEGPLTELMAIREGFIRVLDGDGGPKSNRIDIVSSSAQSRLGQPITFAIQDETGTYTVQNKLLGVAQTMRRGLAGMGGRSIETTNAWDPAINSLAQRTFESQAKDIFKFFRQPPADWSYGNKRERRRIHQFVYEGSPWVNLDDIEGEAAELIETDRPQAERFFGNKLVSGSGAWLRDGLWDAAYATPLASQS</sequence>
<dbReference type="OrthoDB" id="3197057at2"/>
<dbReference type="PATRIC" id="fig|656366.3.peg.1076"/>
<reference evidence="2" key="1">
    <citation type="submission" date="2015-09" db="EMBL/GenBank/DDBJ databases">
        <title>Complete genome of Arthrobacter alpinus strain R3.8.</title>
        <authorList>
            <person name="See-Too W.S."/>
            <person name="Chan K.G."/>
        </authorList>
    </citation>
    <scope>NUCLEOTIDE SEQUENCE [LARGE SCALE GENOMIC DNA]</scope>
    <source>
        <strain evidence="2">R3.8</strain>
    </source>
</reference>
<evidence type="ECO:0000313" key="1">
    <source>
        <dbReference type="EMBL" id="ALE91830.1"/>
    </source>
</evidence>
<proteinExistence type="predicted"/>
<keyword evidence="2" id="KW-1185">Reference proteome</keyword>
<gene>
    <name evidence="1" type="ORF">AOC05_05000</name>
</gene>
<organism evidence="1 2">
    <name type="scientific">Arthrobacter alpinus</name>
    <dbReference type="NCBI Taxonomy" id="656366"/>
    <lineage>
        <taxon>Bacteria</taxon>
        <taxon>Bacillati</taxon>
        <taxon>Actinomycetota</taxon>
        <taxon>Actinomycetes</taxon>
        <taxon>Micrococcales</taxon>
        <taxon>Micrococcaceae</taxon>
        <taxon>Arthrobacter</taxon>
    </lineage>
</organism>
<evidence type="ECO:0000313" key="2">
    <source>
        <dbReference type="Proteomes" id="UP000062833"/>
    </source>
</evidence>
<name>A0A0M4QER5_9MICC</name>
<accession>A0A0M4QER5</accession>
<dbReference type="Proteomes" id="UP000062833">
    <property type="component" value="Chromosome"/>
</dbReference>
<protein>
    <submittedName>
        <fullName evidence="1">Terminase</fullName>
    </submittedName>
</protein>
<dbReference type="RefSeq" id="WP_062006181.1">
    <property type="nucleotide sequence ID" value="NZ_CP012677.1"/>
</dbReference>
<dbReference type="AlphaFoldDB" id="A0A0M4QER5"/>